<accession>A0ABP0FHX6</accession>
<feature type="compositionally biased region" description="Polar residues" evidence="1">
    <location>
        <begin position="106"/>
        <end position="121"/>
    </location>
</feature>
<keyword evidence="3" id="KW-1185">Reference proteome</keyword>
<dbReference type="Proteomes" id="UP001642483">
    <property type="component" value="Unassembled WGS sequence"/>
</dbReference>
<evidence type="ECO:0000256" key="1">
    <source>
        <dbReference type="SAM" id="MobiDB-lite"/>
    </source>
</evidence>
<gene>
    <name evidence="2" type="ORF">CVLEPA_LOCUS8500</name>
</gene>
<dbReference type="EMBL" id="CAWYQH010000057">
    <property type="protein sequence ID" value="CAK8678583.1"/>
    <property type="molecule type" value="Genomic_DNA"/>
</dbReference>
<feature type="region of interest" description="Disordered" evidence="1">
    <location>
        <begin position="266"/>
        <end position="305"/>
    </location>
</feature>
<evidence type="ECO:0000313" key="3">
    <source>
        <dbReference type="Proteomes" id="UP001642483"/>
    </source>
</evidence>
<feature type="compositionally biased region" description="Basic residues" evidence="1">
    <location>
        <begin position="346"/>
        <end position="360"/>
    </location>
</feature>
<feature type="compositionally biased region" description="Basic and acidic residues" evidence="1">
    <location>
        <begin position="123"/>
        <end position="132"/>
    </location>
</feature>
<evidence type="ECO:0000313" key="2">
    <source>
        <dbReference type="EMBL" id="CAK8678583.1"/>
    </source>
</evidence>
<feature type="region of interest" description="Disordered" evidence="1">
    <location>
        <begin position="332"/>
        <end position="376"/>
    </location>
</feature>
<reference evidence="2 3" key="1">
    <citation type="submission" date="2024-02" db="EMBL/GenBank/DDBJ databases">
        <authorList>
            <person name="Daric V."/>
            <person name="Darras S."/>
        </authorList>
    </citation>
    <scope>NUCLEOTIDE SEQUENCE [LARGE SCALE GENOMIC DNA]</scope>
</reference>
<sequence>MSKVKREAVGQYNYLIATPPQITDERKQFKRSHPFVADVTVEIVDPNALQLFNLKPPKIFDTSYERDYRHPPVENLIPQKTLARDKNLTAYDQKPTNPITGKQKGTKQQTPACLSSKQSPSDRVVKSARKIEVSVSSASKKHPGNVARSQSAEPRQRPTKQDRINTEFYRALLKARSGSEWRRPPDVSYDVLNPEKPNQDRKTKPYGAQMEKDQENLAAILEERKPMKRPSTSAEVSSIAPAQKASALTQLPAKAIDKDLETAAEVEAASNSVSRMSTASGRSGRRSKTQDQLRPATTSSSISTIGDDYLLETGLHLSEPLETIQEEEILGQYATPGPKSPYARHTSTRKQRGPKLKKPHPPADLFKKRGPDPRFYASKKNLRTPNEMERFRKARGRTFMRNVEQAIPELDCKDHEVKYQPERQLLQDARWKIRKDVKDVRDKNLHSLVDRFEKRHNIVKEETRTRLGDPTYIGRNPVSVYKLQEVTNQARERQPDLGFQIKYPLHNRRRVTPSLGSVQRARNLGSHAQIFNQACAPPHWGPQKVDHSIFLPQMAQGI</sequence>
<proteinExistence type="predicted"/>
<feature type="compositionally biased region" description="Basic and acidic residues" evidence="1">
    <location>
        <begin position="154"/>
        <end position="165"/>
    </location>
</feature>
<feature type="region of interest" description="Disordered" evidence="1">
    <location>
        <begin position="78"/>
        <end position="210"/>
    </location>
</feature>
<organism evidence="2 3">
    <name type="scientific">Clavelina lepadiformis</name>
    <name type="common">Light-bulb sea squirt</name>
    <name type="synonym">Ascidia lepadiformis</name>
    <dbReference type="NCBI Taxonomy" id="159417"/>
    <lineage>
        <taxon>Eukaryota</taxon>
        <taxon>Metazoa</taxon>
        <taxon>Chordata</taxon>
        <taxon>Tunicata</taxon>
        <taxon>Ascidiacea</taxon>
        <taxon>Aplousobranchia</taxon>
        <taxon>Clavelinidae</taxon>
        <taxon>Clavelina</taxon>
    </lineage>
</organism>
<comment type="caution">
    <text evidence="2">The sequence shown here is derived from an EMBL/GenBank/DDBJ whole genome shotgun (WGS) entry which is preliminary data.</text>
</comment>
<name>A0ABP0FHX6_CLALP</name>
<protein>
    <submittedName>
        <fullName evidence="2">Uncharacterized protein</fullName>
    </submittedName>
</protein>
<feature type="region of interest" description="Disordered" evidence="1">
    <location>
        <begin position="223"/>
        <end position="246"/>
    </location>
</feature>